<proteinExistence type="predicted"/>
<evidence type="ECO:0000313" key="3">
    <source>
        <dbReference type="Proteomes" id="UP001500974"/>
    </source>
</evidence>
<dbReference type="Proteomes" id="UP001500974">
    <property type="component" value="Unassembled WGS sequence"/>
</dbReference>
<evidence type="ECO:0000313" key="2">
    <source>
        <dbReference type="EMBL" id="GAA2176956.1"/>
    </source>
</evidence>
<keyword evidence="1" id="KW-0862">Zinc</keyword>
<organism evidence="2 3">
    <name type="scientific">Arthrobacter parietis</name>
    <dbReference type="NCBI Taxonomy" id="271434"/>
    <lineage>
        <taxon>Bacteria</taxon>
        <taxon>Bacillati</taxon>
        <taxon>Actinomycetota</taxon>
        <taxon>Actinomycetes</taxon>
        <taxon>Micrococcales</taxon>
        <taxon>Micrococcaceae</taxon>
        <taxon>Arthrobacter</taxon>
    </lineage>
</organism>
<sequence length="241" mass="26633">MQRSTVTLEPFPTDWKRALVLMAHPDDPEYGTSAAVAEWITQGKEVSYVLATRGEAGIAGLPPQESGPLREGEQRTACCRVGVDVLEFLDYPDGRLTESLDLRRDLAAAIRRHRPDGIVTLNHRDTWGPGKWNSEDHRALGRSVLNAVADAANEWIFPDLEGPRHEVKWTAILSMNPTHAVQVSEESIEKAILSLAAHSRYLQALDSRPVEEQATEQVRWATSRNSGDSGTPAVGFELYGL</sequence>
<keyword evidence="3" id="KW-1185">Reference proteome</keyword>
<dbReference type="InterPro" id="IPR003737">
    <property type="entry name" value="GlcNAc_PI_deacetylase-related"/>
</dbReference>
<gene>
    <name evidence="2" type="ORF">GCM10009784_25660</name>
</gene>
<dbReference type="SUPFAM" id="SSF102588">
    <property type="entry name" value="LmbE-like"/>
    <property type="match status" value="1"/>
</dbReference>
<dbReference type="EMBL" id="BAAAON010000003">
    <property type="protein sequence ID" value="GAA2176956.1"/>
    <property type="molecule type" value="Genomic_DNA"/>
</dbReference>
<dbReference type="InterPro" id="IPR024078">
    <property type="entry name" value="LmbE-like_dom_sf"/>
</dbReference>
<accession>A0ABP5MS11</accession>
<protein>
    <submittedName>
        <fullName evidence="2">PIG-L family deacetylase</fullName>
    </submittedName>
</protein>
<dbReference type="PANTHER" id="PTHR12993">
    <property type="entry name" value="N-ACETYLGLUCOSAMINYL-PHOSPHATIDYLINOSITOL DE-N-ACETYLASE-RELATED"/>
    <property type="match status" value="1"/>
</dbReference>
<dbReference type="Pfam" id="PF02585">
    <property type="entry name" value="PIG-L"/>
    <property type="match status" value="1"/>
</dbReference>
<name>A0ABP5MS11_9MICC</name>
<dbReference type="PANTHER" id="PTHR12993:SF28">
    <property type="entry name" value="LMBE FAMILY PROTEIN"/>
    <property type="match status" value="1"/>
</dbReference>
<comment type="caution">
    <text evidence="2">The sequence shown here is derived from an EMBL/GenBank/DDBJ whole genome shotgun (WGS) entry which is preliminary data.</text>
</comment>
<dbReference type="Gene3D" id="3.40.50.10320">
    <property type="entry name" value="LmbE-like"/>
    <property type="match status" value="1"/>
</dbReference>
<reference evidence="3" key="1">
    <citation type="journal article" date="2019" name="Int. J. Syst. Evol. Microbiol.">
        <title>The Global Catalogue of Microorganisms (GCM) 10K type strain sequencing project: providing services to taxonomists for standard genome sequencing and annotation.</title>
        <authorList>
            <consortium name="The Broad Institute Genomics Platform"/>
            <consortium name="The Broad Institute Genome Sequencing Center for Infectious Disease"/>
            <person name="Wu L."/>
            <person name="Ma J."/>
        </authorList>
    </citation>
    <scope>NUCLEOTIDE SEQUENCE [LARGE SCALE GENOMIC DNA]</scope>
    <source>
        <strain evidence="3">JCM 14917</strain>
    </source>
</reference>
<evidence type="ECO:0000256" key="1">
    <source>
        <dbReference type="ARBA" id="ARBA00022833"/>
    </source>
</evidence>